<keyword evidence="3" id="KW-1185">Reference proteome</keyword>
<organism evidence="2 3">
    <name type="scientific">Venturia effusa</name>
    <dbReference type="NCBI Taxonomy" id="50376"/>
    <lineage>
        <taxon>Eukaryota</taxon>
        <taxon>Fungi</taxon>
        <taxon>Dikarya</taxon>
        <taxon>Ascomycota</taxon>
        <taxon>Pezizomycotina</taxon>
        <taxon>Dothideomycetes</taxon>
        <taxon>Pleosporomycetidae</taxon>
        <taxon>Venturiales</taxon>
        <taxon>Venturiaceae</taxon>
        <taxon>Venturia</taxon>
    </lineage>
</organism>
<evidence type="ECO:0000313" key="2">
    <source>
        <dbReference type="EMBL" id="QDS71415.1"/>
    </source>
</evidence>
<dbReference type="Proteomes" id="UP000316270">
    <property type="component" value="Chromosome 6"/>
</dbReference>
<name>A0A517L704_9PEZI</name>
<dbReference type="EMBL" id="CP042190">
    <property type="protein sequence ID" value="QDS71415.1"/>
    <property type="molecule type" value="Genomic_DNA"/>
</dbReference>
<keyword evidence="1" id="KW-0732">Signal</keyword>
<protein>
    <submittedName>
        <fullName evidence="2">Uncharacterized protein</fullName>
    </submittedName>
</protein>
<accession>A0A517L704</accession>
<dbReference type="PROSITE" id="PS51257">
    <property type="entry name" value="PROKAR_LIPOPROTEIN"/>
    <property type="match status" value="1"/>
</dbReference>
<dbReference type="AlphaFoldDB" id="A0A517L704"/>
<sequence length="249" mass="27279">MKTPVLGLTFMLASCSLARPQFRFADDNPISQRSKVTAFVVDDGGVSVECWEVGNLLPDSARAAQGPRVLHMNWNDDLGGVDILTWGSPGPIWPPGLEKRVPPTSAFSMGYHPHSSHGIYKATEGILDFEVHDSSSAHRNSNVDSDDDDWDTSTLFSAENGDDWFYFEDVGSDDSPAKTKRCDNTITKRSESPLTISARSSTDTTLLFFKYGARPSHTVLHKGRCNFAGLVPVEDKSRVGGGWRGDLKV</sequence>
<evidence type="ECO:0000256" key="1">
    <source>
        <dbReference type="SAM" id="SignalP"/>
    </source>
</evidence>
<gene>
    <name evidence="2" type="ORF">FKW77_003293</name>
</gene>
<reference evidence="2 3" key="1">
    <citation type="submission" date="2019-07" db="EMBL/GenBank/DDBJ databases">
        <title>Finished genome of Venturia effusa.</title>
        <authorList>
            <person name="Young C.A."/>
            <person name="Cox M.P."/>
            <person name="Ganley A.R.D."/>
            <person name="David W.J."/>
        </authorList>
    </citation>
    <scope>NUCLEOTIDE SEQUENCE [LARGE SCALE GENOMIC DNA]</scope>
    <source>
        <strain evidence="3">albino</strain>
    </source>
</reference>
<feature type="signal peptide" evidence="1">
    <location>
        <begin position="1"/>
        <end position="18"/>
    </location>
</feature>
<feature type="chain" id="PRO_5022210950" evidence="1">
    <location>
        <begin position="19"/>
        <end position="249"/>
    </location>
</feature>
<dbReference type="OrthoDB" id="5313598at2759"/>
<evidence type="ECO:0000313" key="3">
    <source>
        <dbReference type="Proteomes" id="UP000316270"/>
    </source>
</evidence>
<proteinExistence type="predicted"/>